<evidence type="ECO:0000256" key="1">
    <source>
        <dbReference type="ARBA" id="ARBA00004651"/>
    </source>
</evidence>
<dbReference type="SUPFAM" id="SSF82866">
    <property type="entry name" value="Multidrug efflux transporter AcrB transmembrane domain"/>
    <property type="match status" value="2"/>
</dbReference>
<feature type="region of interest" description="Disordered" evidence="7">
    <location>
        <begin position="675"/>
        <end position="696"/>
    </location>
</feature>
<evidence type="ECO:0000256" key="3">
    <source>
        <dbReference type="ARBA" id="ARBA00022475"/>
    </source>
</evidence>
<accession>A0A7Z0ACE1</accession>
<dbReference type="InterPro" id="IPR050545">
    <property type="entry name" value="Mycobact_MmpL"/>
</dbReference>
<keyword evidence="3" id="KW-1003">Cell membrane</keyword>
<evidence type="ECO:0000313" key="11">
    <source>
        <dbReference type="Proteomes" id="UP000539111"/>
    </source>
</evidence>
<evidence type="ECO:0000256" key="7">
    <source>
        <dbReference type="SAM" id="MobiDB-lite"/>
    </source>
</evidence>
<evidence type="ECO:0000256" key="5">
    <source>
        <dbReference type="ARBA" id="ARBA00022989"/>
    </source>
</evidence>
<dbReference type="AlphaFoldDB" id="A0A7Z0ACE1"/>
<protein>
    <submittedName>
        <fullName evidence="10">RND superfamily putative drug exporter</fullName>
    </submittedName>
</protein>
<feature type="domain" description="SSD" evidence="9">
    <location>
        <begin position="533"/>
        <end position="661"/>
    </location>
</feature>
<feature type="compositionally biased region" description="Low complexity" evidence="7">
    <location>
        <begin position="676"/>
        <end position="689"/>
    </location>
</feature>
<evidence type="ECO:0000259" key="9">
    <source>
        <dbReference type="PROSITE" id="PS50156"/>
    </source>
</evidence>
<reference evidence="10 11" key="1">
    <citation type="submission" date="2020-07" db="EMBL/GenBank/DDBJ databases">
        <title>Sequencing the genomes of 1000 actinobacteria strains.</title>
        <authorList>
            <person name="Klenk H.-P."/>
        </authorList>
    </citation>
    <scope>NUCLEOTIDE SEQUENCE [LARGE SCALE GENOMIC DNA]</scope>
    <source>
        <strain evidence="10 11">DSM 26341</strain>
    </source>
</reference>
<name>A0A7Z0ACE1_9MICO</name>
<feature type="domain" description="SSD" evidence="9">
    <location>
        <begin position="228"/>
        <end position="323"/>
    </location>
</feature>
<feature type="transmembrane region" description="Helical" evidence="8">
    <location>
        <begin position="506"/>
        <end position="523"/>
    </location>
</feature>
<feature type="transmembrane region" description="Helical" evidence="8">
    <location>
        <begin position="637"/>
        <end position="663"/>
    </location>
</feature>
<evidence type="ECO:0000256" key="8">
    <source>
        <dbReference type="SAM" id="Phobius"/>
    </source>
</evidence>
<evidence type="ECO:0000256" key="4">
    <source>
        <dbReference type="ARBA" id="ARBA00022692"/>
    </source>
</evidence>
<dbReference type="Proteomes" id="UP000539111">
    <property type="component" value="Unassembled WGS sequence"/>
</dbReference>
<comment type="similarity">
    <text evidence="2">Belongs to the resistance-nodulation-cell division (RND) (TC 2.A.6) family. MmpL subfamily.</text>
</comment>
<dbReference type="RefSeq" id="WP_179426094.1">
    <property type="nucleotide sequence ID" value="NZ_JACBZP010000001.1"/>
</dbReference>
<keyword evidence="4 8" id="KW-0812">Transmembrane</keyword>
<keyword evidence="6 8" id="KW-0472">Membrane</keyword>
<dbReference type="EMBL" id="JACBZP010000001">
    <property type="protein sequence ID" value="NYI66621.1"/>
    <property type="molecule type" value="Genomic_DNA"/>
</dbReference>
<comment type="subcellular location">
    <subcellularLocation>
        <location evidence="1">Cell membrane</location>
        <topology evidence="1">Multi-pass membrane protein</topology>
    </subcellularLocation>
</comment>
<dbReference type="PROSITE" id="PS50156">
    <property type="entry name" value="SSD"/>
    <property type="match status" value="2"/>
</dbReference>
<feature type="transmembrane region" description="Helical" evidence="8">
    <location>
        <begin position="266"/>
        <end position="292"/>
    </location>
</feature>
<proteinExistence type="inferred from homology"/>
<feature type="transmembrane region" description="Helical" evidence="8">
    <location>
        <begin position="609"/>
        <end position="631"/>
    </location>
</feature>
<feature type="transmembrane region" description="Helical" evidence="8">
    <location>
        <begin position="298"/>
        <end position="323"/>
    </location>
</feature>
<dbReference type="InterPro" id="IPR000731">
    <property type="entry name" value="SSD"/>
</dbReference>
<sequence>MWHWLSGKIVARKGAWATLLIALIVAGGAIGAMSKSDPPGAVNSLPSAAESAQVQKLRDEFPGSELSPVLAVFSRGGDALTTADKATALDVGKKLAADVGHRAGRPIMSKDGEAAIVSVPINADRSNSEIADTVDKLRTTARDATSGGLHVQITGGPAFGADIASAFDGANFTLLAVTVGIVAILLLTYRSPVLWLVPLAVVAFADEAANVVTAKVGDVWNLQFDAGIISVLVFGAGTNYALLLISRYREELRRKSDHRVALRTALRATAPAIVASNVTVVLSLLTLVLAAMPSSRGLGIASAIGLAIALGFALLVLPPFLAVCGRRLFWPFIPRVGDEEKSERGVWSTIARTVTAKPVLTIGMSIIVLAVLGSGLIGTKVGLSQTQQFRVASESAQGFETLADHYPAGESEPMIVMARTNQAGAVLEAISGVDGVERANPIKTSTSGWTEINVVGKADPQTDASYRTVRELRTAVHDVPAARAAVGGQIARSLDVKTFSTRDLRLIAPIILGLVFIVLVILLRSLLAPILLVAVNAASAVAAIGAGTWVGKHVFGFPALDVNVPLLAFLFLVALGIDYTIFIAHRALHESQLHGTREGMVISISRTGAVITSAGVVLAAVFAALGVLPLVTLGQLGLIVGLGVLVDTLFVRTVFVPAIFAAIGDRIWWPRTPVRTAGSSSGTGNTQSTPRFVART</sequence>
<feature type="transmembrane region" description="Helical" evidence="8">
    <location>
        <begin position="562"/>
        <end position="588"/>
    </location>
</feature>
<feature type="transmembrane region" description="Helical" evidence="8">
    <location>
        <begin position="226"/>
        <end position="245"/>
    </location>
</feature>
<organism evidence="10 11">
    <name type="scientific">Spelaeicoccus albus</name>
    <dbReference type="NCBI Taxonomy" id="1280376"/>
    <lineage>
        <taxon>Bacteria</taxon>
        <taxon>Bacillati</taxon>
        <taxon>Actinomycetota</taxon>
        <taxon>Actinomycetes</taxon>
        <taxon>Micrococcales</taxon>
        <taxon>Brevibacteriaceae</taxon>
        <taxon>Spelaeicoccus</taxon>
    </lineage>
</organism>
<evidence type="ECO:0000256" key="6">
    <source>
        <dbReference type="ARBA" id="ARBA00023136"/>
    </source>
</evidence>
<dbReference type="GO" id="GO:0005886">
    <property type="term" value="C:plasma membrane"/>
    <property type="evidence" value="ECO:0007669"/>
    <property type="project" value="UniProtKB-SubCell"/>
</dbReference>
<dbReference type="Gene3D" id="1.20.1640.10">
    <property type="entry name" value="Multidrug efflux transporter AcrB transmembrane domain"/>
    <property type="match status" value="2"/>
</dbReference>
<dbReference type="PANTHER" id="PTHR33406">
    <property type="entry name" value="MEMBRANE PROTEIN MJ1562-RELATED"/>
    <property type="match status" value="1"/>
</dbReference>
<feature type="transmembrane region" description="Helical" evidence="8">
    <location>
        <begin position="169"/>
        <end position="187"/>
    </location>
</feature>
<feature type="transmembrane region" description="Helical" evidence="8">
    <location>
        <begin position="359"/>
        <end position="377"/>
    </location>
</feature>
<dbReference type="Pfam" id="PF03176">
    <property type="entry name" value="MMPL"/>
    <property type="match status" value="2"/>
</dbReference>
<gene>
    <name evidence="10" type="ORF">BJY26_000927</name>
</gene>
<keyword evidence="11" id="KW-1185">Reference proteome</keyword>
<evidence type="ECO:0000313" key="10">
    <source>
        <dbReference type="EMBL" id="NYI66621.1"/>
    </source>
</evidence>
<evidence type="ECO:0000256" key="2">
    <source>
        <dbReference type="ARBA" id="ARBA00010157"/>
    </source>
</evidence>
<keyword evidence="5 8" id="KW-1133">Transmembrane helix</keyword>
<feature type="transmembrane region" description="Helical" evidence="8">
    <location>
        <begin position="530"/>
        <end position="550"/>
    </location>
</feature>
<dbReference type="InterPro" id="IPR004869">
    <property type="entry name" value="MMPL_dom"/>
</dbReference>
<dbReference type="PANTHER" id="PTHR33406:SF6">
    <property type="entry name" value="MEMBRANE PROTEIN YDGH-RELATED"/>
    <property type="match status" value="1"/>
</dbReference>
<comment type="caution">
    <text evidence="10">The sequence shown here is derived from an EMBL/GenBank/DDBJ whole genome shotgun (WGS) entry which is preliminary data.</text>
</comment>